<sequence>MLLPQMQRIVETGAVPCDGIVQQTIRGFLCGNGIVPVLRELASKDDSESGERPHPKDTGCTKLTTALVELFNENAFLGEGMHFCHCLRDPEEEKAMRIEFILGLTAVKRERDVFFMESHETDDRPYLMQDNFPDDIRIPEDVLLKACPFIRSAFGAKDIGKFAEP</sequence>
<dbReference type="EMBL" id="PQXK01000135">
    <property type="protein sequence ID" value="TGO36116.1"/>
    <property type="molecule type" value="Genomic_DNA"/>
</dbReference>
<keyword evidence="2" id="KW-1185">Reference proteome</keyword>
<accession>A0A4Z1GGV3</accession>
<reference evidence="1 2" key="1">
    <citation type="submission" date="2017-12" db="EMBL/GenBank/DDBJ databases">
        <title>Comparative genomics of Botrytis spp.</title>
        <authorList>
            <person name="Valero-Jimenez C.A."/>
            <person name="Tapia P."/>
            <person name="Veloso J."/>
            <person name="Silva-Moreno E."/>
            <person name="Staats M."/>
            <person name="Valdes J.H."/>
            <person name="Van Kan J.A.L."/>
        </authorList>
    </citation>
    <scope>NUCLEOTIDE SEQUENCE [LARGE SCALE GENOMIC DNA]</scope>
    <source>
        <strain evidence="1 2">Bh0001</strain>
    </source>
</reference>
<evidence type="ECO:0000313" key="1">
    <source>
        <dbReference type="EMBL" id="TGO36116.1"/>
    </source>
</evidence>
<dbReference type="AlphaFoldDB" id="A0A4Z1GGV3"/>
<protein>
    <submittedName>
        <fullName evidence="1">Uncharacterized protein</fullName>
    </submittedName>
</protein>
<gene>
    <name evidence="1" type="ORF">BHYA_0135g00220</name>
</gene>
<comment type="caution">
    <text evidence="1">The sequence shown here is derived from an EMBL/GenBank/DDBJ whole genome shotgun (WGS) entry which is preliminary data.</text>
</comment>
<organism evidence="1 2">
    <name type="scientific">Botrytis hyacinthi</name>
    <dbReference type="NCBI Taxonomy" id="278943"/>
    <lineage>
        <taxon>Eukaryota</taxon>
        <taxon>Fungi</taxon>
        <taxon>Dikarya</taxon>
        <taxon>Ascomycota</taxon>
        <taxon>Pezizomycotina</taxon>
        <taxon>Leotiomycetes</taxon>
        <taxon>Helotiales</taxon>
        <taxon>Sclerotiniaceae</taxon>
        <taxon>Botrytis</taxon>
    </lineage>
</organism>
<proteinExistence type="predicted"/>
<evidence type="ECO:0000313" key="2">
    <source>
        <dbReference type="Proteomes" id="UP000297814"/>
    </source>
</evidence>
<name>A0A4Z1GGV3_9HELO</name>
<dbReference type="Proteomes" id="UP000297814">
    <property type="component" value="Unassembled WGS sequence"/>
</dbReference>